<dbReference type="InterPro" id="IPR000782">
    <property type="entry name" value="FAS1_domain"/>
</dbReference>
<feature type="compositionally biased region" description="Polar residues" evidence="1">
    <location>
        <begin position="13"/>
        <end position="26"/>
    </location>
</feature>
<dbReference type="Pfam" id="PF02469">
    <property type="entry name" value="Fasciclin"/>
    <property type="match status" value="1"/>
</dbReference>
<gene>
    <name evidence="3" type="ORF">COCSUDRAFT_62353</name>
</gene>
<dbReference type="AlphaFoldDB" id="I0Z2S8"/>
<name>I0Z2S8_COCSC</name>
<protein>
    <recommendedName>
        <fullName evidence="2">FAS1 domain-containing protein</fullName>
    </recommendedName>
</protein>
<dbReference type="SMART" id="SM00554">
    <property type="entry name" value="FAS1"/>
    <property type="match status" value="1"/>
</dbReference>
<evidence type="ECO:0000256" key="1">
    <source>
        <dbReference type="SAM" id="MobiDB-lite"/>
    </source>
</evidence>
<dbReference type="EMBL" id="AGSI01000005">
    <property type="protein sequence ID" value="EIE24947.1"/>
    <property type="molecule type" value="Genomic_DNA"/>
</dbReference>
<feature type="domain" description="FAS1" evidence="2">
    <location>
        <begin position="113"/>
        <end position="258"/>
    </location>
</feature>
<feature type="compositionally biased region" description="Pro residues" evidence="1">
    <location>
        <begin position="84"/>
        <end position="101"/>
    </location>
</feature>
<dbReference type="PROSITE" id="PS50213">
    <property type="entry name" value="FAS1"/>
    <property type="match status" value="1"/>
</dbReference>
<dbReference type="KEGG" id="csl:COCSUDRAFT_62353"/>
<reference evidence="3 4" key="1">
    <citation type="journal article" date="2012" name="Genome Biol.">
        <title>The genome of the polar eukaryotic microalga coccomyxa subellipsoidea reveals traits of cold adaptation.</title>
        <authorList>
            <person name="Blanc G."/>
            <person name="Agarkova I."/>
            <person name="Grimwood J."/>
            <person name="Kuo A."/>
            <person name="Brueggeman A."/>
            <person name="Dunigan D."/>
            <person name="Gurnon J."/>
            <person name="Ladunga I."/>
            <person name="Lindquist E."/>
            <person name="Lucas S."/>
            <person name="Pangilinan J."/>
            <person name="Proschold T."/>
            <person name="Salamov A."/>
            <person name="Schmutz J."/>
            <person name="Weeks D."/>
            <person name="Yamada T."/>
            <person name="Claverie J.M."/>
            <person name="Grigoriev I."/>
            <person name="Van Etten J."/>
            <person name="Lomsadze A."/>
            <person name="Borodovsky M."/>
        </authorList>
    </citation>
    <scope>NUCLEOTIDE SEQUENCE [LARGE SCALE GENOMIC DNA]</scope>
    <source>
        <strain evidence="3 4">C-169</strain>
    </source>
</reference>
<dbReference type="Gene3D" id="2.30.180.10">
    <property type="entry name" value="FAS1 domain"/>
    <property type="match status" value="1"/>
</dbReference>
<evidence type="ECO:0000259" key="2">
    <source>
        <dbReference type="PROSITE" id="PS50213"/>
    </source>
</evidence>
<organism evidence="3 4">
    <name type="scientific">Coccomyxa subellipsoidea (strain C-169)</name>
    <name type="common">Green microalga</name>
    <dbReference type="NCBI Taxonomy" id="574566"/>
    <lineage>
        <taxon>Eukaryota</taxon>
        <taxon>Viridiplantae</taxon>
        <taxon>Chlorophyta</taxon>
        <taxon>core chlorophytes</taxon>
        <taxon>Trebouxiophyceae</taxon>
        <taxon>Trebouxiophyceae incertae sedis</taxon>
        <taxon>Coccomyxaceae</taxon>
        <taxon>Coccomyxa</taxon>
        <taxon>Coccomyxa subellipsoidea</taxon>
    </lineage>
</organism>
<evidence type="ECO:0000313" key="3">
    <source>
        <dbReference type="EMBL" id="EIE24947.1"/>
    </source>
</evidence>
<proteinExistence type="predicted"/>
<dbReference type="RefSeq" id="XP_005649491.1">
    <property type="nucleotide sequence ID" value="XM_005649434.1"/>
</dbReference>
<keyword evidence="4" id="KW-1185">Reference proteome</keyword>
<feature type="compositionally biased region" description="Low complexity" evidence="1">
    <location>
        <begin position="27"/>
        <end position="40"/>
    </location>
</feature>
<dbReference type="InterPro" id="IPR036378">
    <property type="entry name" value="FAS1_dom_sf"/>
</dbReference>
<dbReference type="SUPFAM" id="SSF82153">
    <property type="entry name" value="FAS1 domain"/>
    <property type="match status" value="1"/>
</dbReference>
<dbReference type="GeneID" id="17042948"/>
<feature type="region of interest" description="Disordered" evidence="1">
    <location>
        <begin position="1"/>
        <end position="105"/>
    </location>
</feature>
<feature type="compositionally biased region" description="Pro residues" evidence="1">
    <location>
        <begin position="49"/>
        <end position="65"/>
    </location>
</feature>
<comment type="caution">
    <text evidence="3">The sequence shown here is derived from an EMBL/GenBank/DDBJ whole genome shotgun (WGS) entry which is preliminary data.</text>
</comment>
<feature type="compositionally biased region" description="Low complexity" evidence="1">
    <location>
        <begin position="1"/>
        <end position="10"/>
    </location>
</feature>
<dbReference type="OrthoDB" id="10480555at2759"/>
<sequence length="283" mass="29187">MAPAPAADAASSMKEQQSTSGQEASNSTAIQDQQSSQSAAGPVSSIGHPPAPESLPLQPGHPPVLDPASVPAAPVTQLAHQFPAPSPPPSAFPAPPPPPPGAGVFMPNQTLSFATIDDALAASPYLSSLRSLLHAFPTQCDIYSSVTNCTLFAATDASWAALSSYLGKTVDQLATSPVMTPLLYYQYIPKVSLNISDLQNGVAYQTSLYDQQLTVNKQPAGFGGTSVFISPSGSPDALVILGDIVAAHSRLHVIRGPLIPTNLVGPLTGNPPPRIPVYVTQGP</sequence>
<dbReference type="Proteomes" id="UP000007264">
    <property type="component" value="Unassembled WGS sequence"/>
</dbReference>
<evidence type="ECO:0000313" key="4">
    <source>
        <dbReference type="Proteomes" id="UP000007264"/>
    </source>
</evidence>
<accession>I0Z2S8</accession>